<protein>
    <submittedName>
        <fullName evidence="1">Uncharacterized protein</fullName>
    </submittedName>
</protein>
<evidence type="ECO:0000313" key="1">
    <source>
        <dbReference type="EMBL" id="KAK8385807.1"/>
    </source>
</evidence>
<reference evidence="1 2" key="1">
    <citation type="submission" date="2023-03" db="EMBL/GenBank/DDBJ databases">
        <title>High-quality genome of Scylla paramamosain provides insights in environmental adaptation.</title>
        <authorList>
            <person name="Zhang L."/>
        </authorList>
    </citation>
    <scope>NUCLEOTIDE SEQUENCE [LARGE SCALE GENOMIC DNA]</scope>
    <source>
        <strain evidence="1">LZ_2023a</strain>
        <tissue evidence="1">Muscle</tissue>
    </source>
</reference>
<name>A0AAW0TGM8_SCYPA</name>
<accession>A0AAW0TGM8</accession>
<keyword evidence="2" id="KW-1185">Reference proteome</keyword>
<gene>
    <name evidence="1" type="ORF">O3P69_016526</name>
</gene>
<sequence>MPPAGVFIELCYAKFYRGDNESQIPSLRPAHRTEARRTLHNEAIFPGTEAGLRGPDNIIQRGSHSAANSLRRLHKTWPQLCHLDEHLQKRIKIDS</sequence>
<dbReference type="EMBL" id="JARAKH010000032">
    <property type="protein sequence ID" value="KAK8385807.1"/>
    <property type="molecule type" value="Genomic_DNA"/>
</dbReference>
<dbReference type="AlphaFoldDB" id="A0AAW0TGM8"/>
<comment type="caution">
    <text evidence="1">The sequence shown here is derived from an EMBL/GenBank/DDBJ whole genome shotgun (WGS) entry which is preliminary data.</text>
</comment>
<organism evidence="1 2">
    <name type="scientific">Scylla paramamosain</name>
    <name type="common">Mud crab</name>
    <dbReference type="NCBI Taxonomy" id="85552"/>
    <lineage>
        <taxon>Eukaryota</taxon>
        <taxon>Metazoa</taxon>
        <taxon>Ecdysozoa</taxon>
        <taxon>Arthropoda</taxon>
        <taxon>Crustacea</taxon>
        <taxon>Multicrustacea</taxon>
        <taxon>Malacostraca</taxon>
        <taxon>Eumalacostraca</taxon>
        <taxon>Eucarida</taxon>
        <taxon>Decapoda</taxon>
        <taxon>Pleocyemata</taxon>
        <taxon>Brachyura</taxon>
        <taxon>Eubrachyura</taxon>
        <taxon>Portunoidea</taxon>
        <taxon>Portunidae</taxon>
        <taxon>Portuninae</taxon>
        <taxon>Scylla</taxon>
    </lineage>
</organism>
<evidence type="ECO:0000313" key="2">
    <source>
        <dbReference type="Proteomes" id="UP001487740"/>
    </source>
</evidence>
<proteinExistence type="predicted"/>
<dbReference type="Proteomes" id="UP001487740">
    <property type="component" value="Unassembled WGS sequence"/>
</dbReference>